<evidence type="ECO:0000256" key="3">
    <source>
        <dbReference type="ARBA" id="ARBA00022723"/>
    </source>
</evidence>
<dbReference type="InterPro" id="IPR006963">
    <property type="entry name" value="Mopterin_OxRdtase_4Fe-4S_dom"/>
</dbReference>
<comment type="similarity">
    <text evidence="1">Belongs to the prokaryotic molybdopterin-containing oxidoreductase family.</text>
</comment>
<dbReference type="PROSITE" id="PS00551">
    <property type="entry name" value="MOLYBDOPTERIN_PROK_1"/>
    <property type="match status" value="1"/>
</dbReference>
<dbReference type="InterPro" id="IPR050612">
    <property type="entry name" value="Prok_Mopterin_Oxidored"/>
</dbReference>
<dbReference type="EMBL" id="PUIO01000007">
    <property type="protein sequence ID" value="PQP25402.1"/>
    <property type="molecule type" value="Genomic_DNA"/>
</dbReference>
<dbReference type="GO" id="GO:0046872">
    <property type="term" value="F:metal ion binding"/>
    <property type="evidence" value="ECO:0007669"/>
    <property type="project" value="UniProtKB-KW"/>
</dbReference>
<dbReference type="SUPFAM" id="SSF53706">
    <property type="entry name" value="Formate dehydrogenase/DMSO reductase, domains 1-3"/>
    <property type="match status" value="1"/>
</dbReference>
<accession>A0A2S8JFM4</accession>
<dbReference type="InterPro" id="IPR006657">
    <property type="entry name" value="MoPterin_dinucl-bd_dom"/>
</dbReference>
<dbReference type="GO" id="GO:0016491">
    <property type="term" value="F:oxidoreductase activity"/>
    <property type="evidence" value="ECO:0007669"/>
    <property type="project" value="InterPro"/>
</dbReference>
<keyword evidence="5" id="KW-0411">Iron-sulfur</keyword>
<dbReference type="InterPro" id="IPR009010">
    <property type="entry name" value="Asp_de-COase-like_dom_sf"/>
</dbReference>
<dbReference type="RefSeq" id="WP_105413776.1">
    <property type="nucleotide sequence ID" value="NZ_PUIO01000007.1"/>
</dbReference>
<sequence length="710" mass="75093">MTPVTSRRTSFCRLCASSCGILLDVEDGRITRVLGDAQHPISGGYTCPKGRRGGDLVHGPDRLTTSMRRTGTGTHEPVPVARATADIADRLRTIVDRHGPDAVALFMGTQQNFAALTPPMARAWFRGTGSHKLFSTMTIDQSAKWVVAERMGTYLGGRQRFEDADVWLLAGTNPVVSANGGDGDGAVVQNPSVTLRAARERGLRLIVVDPRRTETAALADVHLAPRPGTDAVLFAGLLHVVLTEQLHDTDFCRRYTADLPGLVDAVADVTPTVVHRICGVPADQVRAAARVFAGGSRGMATSGTGLCMGPHSNLAEHLLAALNVVCGRYLREGERADDRAVLTRHAPARAEVAPPARAYEHGFRSRIGGVRAMRGELPSGILTDEILEPGPDRVRALIVSGGNPAAALPDRAKALRALRSLDMLVCIDPRMSDTARLAHYVIAPTTMYERADHTAIMEPFFPRPFAQFTPAVLPAPPGVVDDWRFFLDLAAASGQPVKFAGRILDPDAPPTSEQMLAMMAERGRVPFADVVTAPHGHLAGASGAVVGPATEDGAGHRLMLLPADVRAELAAALTDRVVTEQFPLLLTVRRIREAVNSTGTRVPGLVPGGTNPASLHPDDLTALGITDGQVVTVRSAAGRLRATARADRTLARGTVSMTHCFGSVDPRDDAGVNVNALTGTGAGVQAINAMPTMTAVPVAVGPVAPEEELS</sequence>
<evidence type="ECO:0000256" key="4">
    <source>
        <dbReference type="ARBA" id="ARBA00023004"/>
    </source>
</evidence>
<evidence type="ECO:0000259" key="6">
    <source>
        <dbReference type="PROSITE" id="PS51669"/>
    </source>
</evidence>
<evidence type="ECO:0000256" key="2">
    <source>
        <dbReference type="ARBA" id="ARBA00022485"/>
    </source>
</evidence>
<evidence type="ECO:0000313" key="7">
    <source>
        <dbReference type="EMBL" id="PQP25402.1"/>
    </source>
</evidence>
<dbReference type="SUPFAM" id="SSF50692">
    <property type="entry name" value="ADC-like"/>
    <property type="match status" value="1"/>
</dbReference>
<dbReference type="Gene3D" id="3.40.228.10">
    <property type="entry name" value="Dimethylsulfoxide Reductase, domain 2"/>
    <property type="match status" value="1"/>
</dbReference>
<dbReference type="GO" id="GO:0043546">
    <property type="term" value="F:molybdopterin cofactor binding"/>
    <property type="evidence" value="ECO:0007669"/>
    <property type="project" value="InterPro"/>
</dbReference>
<dbReference type="PANTHER" id="PTHR43742">
    <property type="entry name" value="TRIMETHYLAMINE-N-OXIDE REDUCTASE"/>
    <property type="match status" value="1"/>
</dbReference>
<organism evidence="7 8">
    <name type="scientific">Rhodococcus opacus</name>
    <name type="common">Nocardia opaca</name>
    <dbReference type="NCBI Taxonomy" id="37919"/>
    <lineage>
        <taxon>Bacteria</taxon>
        <taxon>Bacillati</taxon>
        <taxon>Actinomycetota</taxon>
        <taxon>Actinomycetes</taxon>
        <taxon>Mycobacteriales</taxon>
        <taxon>Nocardiaceae</taxon>
        <taxon>Rhodococcus</taxon>
    </lineage>
</organism>
<keyword evidence="2" id="KW-0004">4Fe-4S</keyword>
<comment type="caution">
    <text evidence="7">The sequence shown here is derived from an EMBL/GenBank/DDBJ whole genome shotgun (WGS) entry which is preliminary data.</text>
</comment>
<protein>
    <submittedName>
        <fullName evidence="7">Molybdopterin oxidoreductase</fullName>
    </submittedName>
</protein>
<dbReference type="PANTHER" id="PTHR43742:SF6">
    <property type="entry name" value="OXIDOREDUCTASE YYAE-RELATED"/>
    <property type="match status" value="1"/>
</dbReference>
<dbReference type="Gene3D" id="3.40.50.740">
    <property type="match status" value="1"/>
</dbReference>
<dbReference type="InterPro" id="IPR027467">
    <property type="entry name" value="MopterinOxRdtase_cofactor_BS"/>
</dbReference>
<dbReference type="InterPro" id="IPR006656">
    <property type="entry name" value="Mopterin_OxRdtase"/>
</dbReference>
<dbReference type="AlphaFoldDB" id="A0A2S8JFM4"/>
<dbReference type="Pfam" id="PF01568">
    <property type="entry name" value="Molydop_binding"/>
    <property type="match status" value="1"/>
</dbReference>
<evidence type="ECO:0000256" key="1">
    <source>
        <dbReference type="ARBA" id="ARBA00010312"/>
    </source>
</evidence>
<dbReference type="SMART" id="SM00926">
    <property type="entry name" value="Molybdop_Fe4S4"/>
    <property type="match status" value="1"/>
</dbReference>
<proteinExistence type="inferred from homology"/>
<dbReference type="PROSITE" id="PS51669">
    <property type="entry name" value="4FE4S_MOW_BIS_MGD"/>
    <property type="match status" value="1"/>
</dbReference>
<keyword evidence="3" id="KW-0479">Metal-binding</keyword>
<dbReference type="Gene3D" id="2.20.25.90">
    <property type="entry name" value="ADC-like domains"/>
    <property type="match status" value="1"/>
</dbReference>
<keyword evidence="4" id="KW-0408">Iron</keyword>
<name>A0A2S8JFM4_RHOOP</name>
<dbReference type="Proteomes" id="UP000239290">
    <property type="component" value="Unassembled WGS sequence"/>
</dbReference>
<dbReference type="GO" id="GO:0051539">
    <property type="term" value="F:4 iron, 4 sulfur cluster binding"/>
    <property type="evidence" value="ECO:0007669"/>
    <property type="project" value="UniProtKB-KW"/>
</dbReference>
<dbReference type="Pfam" id="PF04879">
    <property type="entry name" value="Molybdop_Fe4S4"/>
    <property type="match status" value="1"/>
</dbReference>
<evidence type="ECO:0000256" key="5">
    <source>
        <dbReference type="ARBA" id="ARBA00023014"/>
    </source>
</evidence>
<dbReference type="Pfam" id="PF00384">
    <property type="entry name" value="Molybdopterin"/>
    <property type="match status" value="1"/>
</dbReference>
<reference evidence="8" key="1">
    <citation type="submission" date="2018-02" db="EMBL/GenBank/DDBJ databases">
        <title>Draft genome sequencing of Rhodococcus opacus KU647198.</title>
        <authorList>
            <person name="Zheng B.-X."/>
        </authorList>
    </citation>
    <scope>NUCLEOTIDE SEQUENCE [LARGE SCALE GENOMIC DNA]</scope>
    <source>
        <strain evidence="8">04-OD7</strain>
    </source>
</reference>
<gene>
    <name evidence="7" type="ORF">C5613_07460</name>
</gene>
<feature type="domain" description="4Fe-4S Mo/W bis-MGD-type" evidence="6">
    <location>
        <begin position="5"/>
        <end position="61"/>
    </location>
</feature>
<evidence type="ECO:0000313" key="8">
    <source>
        <dbReference type="Proteomes" id="UP000239290"/>
    </source>
</evidence>
<dbReference type="Gene3D" id="2.40.40.20">
    <property type="match status" value="1"/>
</dbReference>